<dbReference type="PANTHER" id="PTHR30009">
    <property type="entry name" value="CYTOCHROME C-TYPE SYNTHESIS PROTEIN AND PTS TRANSMEMBRANE COMPONENT"/>
    <property type="match status" value="1"/>
</dbReference>
<feature type="domain" description="PTS EIIC type-1" evidence="15">
    <location>
        <begin position="1"/>
        <end position="384"/>
    </location>
</feature>
<dbReference type="PROSITE" id="PS01035">
    <property type="entry name" value="PTS_EIIB_TYPE_1_CYS"/>
    <property type="match status" value="1"/>
</dbReference>
<evidence type="ECO:0000256" key="10">
    <source>
        <dbReference type="ARBA" id="ARBA00023136"/>
    </source>
</evidence>
<keyword evidence="17" id="KW-1185">Reference proteome</keyword>
<name>A0A1H7N459_9LACT</name>
<dbReference type="EMBL" id="FNZU01000013">
    <property type="protein sequence ID" value="SEL18426.1"/>
    <property type="molecule type" value="Genomic_DNA"/>
</dbReference>
<dbReference type="AlphaFoldDB" id="A0A1H7N459"/>
<dbReference type="InterPro" id="IPR050429">
    <property type="entry name" value="PTS_Glucose_EIICBA"/>
</dbReference>
<keyword evidence="8" id="KW-0418">Kinase</keyword>
<dbReference type="GO" id="GO:0090563">
    <property type="term" value="F:protein-phosphocysteine-sugar phosphotransferase activity"/>
    <property type="evidence" value="ECO:0007669"/>
    <property type="project" value="TreeGrafter"/>
</dbReference>
<keyword evidence="9 13" id="KW-1133">Transmembrane helix</keyword>
<dbReference type="GO" id="GO:0005886">
    <property type="term" value="C:plasma membrane"/>
    <property type="evidence" value="ECO:0007669"/>
    <property type="project" value="UniProtKB-SubCell"/>
</dbReference>
<evidence type="ECO:0000256" key="8">
    <source>
        <dbReference type="ARBA" id="ARBA00022777"/>
    </source>
</evidence>
<dbReference type="InterPro" id="IPR013013">
    <property type="entry name" value="PTS_EIIC_1"/>
</dbReference>
<keyword evidence="4" id="KW-0762">Sugar transport</keyword>
<protein>
    <submittedName>
        <fullName evidence="16">PTS system, N-acetylglucosamine-specific IIC component</fullName>
    </submittedName>
</protein>
<dbReference type="GO" id="GO:0008982">
    <property type="term" value="F:protein-N(PI)-phosphohistidine-sugar phosphotransferase activity"/>
    <property type="evidence" value="ECO:0007669"/>
    <property type="project" value="InterPro"/>
</dbReference>
<dbReference type="GO" id="GO:0019866">
    <property type="term" value="C:organelle inner membrane"/>
    <property type="evidence" value="ECO:0007669"/>
    <property type="project" value="InterPro"/>
</dbReference>
<evidence type="ECO:0000256" key="3">
    <source>
        <dbReference type="ARBA" id="ARBA00022475"/>
    </source>
</evidence>
<feature type="transmembrane region" description="Helical" evidence="13">
    <location>
        <begin position="12"/>
        <end position="31"/>
    </location>
</feature>
<accession>A0A1H7N459</accession>
<dbReference type="CDD" id="cd00212">
    <property type="entry name" value="PTS_IIB_glc"/>
    <property type="match status" value="1"/>
</dbReference>
<evidence type="ECO:0000259" key="14">
    <source>
        <dbReference type="PROSITE" id="PS51098"/>
    </source>
</evidence>
<dbReference type="InterPro" id="IPR003352">
    <property type="entry name" value="PTS_EIIC"/>
</dbReference>
<feature type="transmembrane region" description="Helical" evidence="13">
    <location>
        <begin position="178"/>
        <end position="200"/>
    </location>
</feature>
<gene>
    <name evidence="16" type="ORF">SAMN04488099_11374</name>
</gene>
<feature type="transmembrane region" description="Helical" evidence="13">
    <location>
        <begin position="76"/>
        <end position="94"/>
    </location>
</feature>
<dbReference type="Pfam" id="PF00367">
    <property type="entry name" value="PTS_EIIB"/>
    <property type="match status" value="1"/>
</dbReference>
<evidence type="ECO:0000256" key="9">
    <source>
        <dbReference type="ARBA" id="ARBA00022989"/>
    </source>
</evidence>
<dbReference type="InterPro" id="IPR018113">
    <property type="entry name" value="PTrfase_EIIB_Cys"/>
</dbReference>
<evidence type="ECO:0000256" key="5">
    <source>
        <dbReference type="ARBA" id="ARBA00022679"/>
    </source>
</evidence>
<feature type="transmembrane region" description="Helical" evidence="13">
    <location>
        <begin position="296"/>
        <end position="318"/>
    </location>
</feature>
<dbReference type="InterPro" id="IPR010974">
    <property type="entry name" value="PTS_IIBC_nag"/>
</dbReference>
<dbReference type="Gene3D" id="3.30.1360.60">
    <property type="entry name" value="Glucose permease domain IIB"/>
    <property type="match status" value="1"/>
</dbReference>
<evidence type="ECO:0000256" key="4">
    <source>
        <dbReference type="ARBA" id="ARBA00022597"/>
    </source>
</evidence>
<feature type="transmembrane region" description="Helical" evidence="13">
    <location>
        <begin position="274"/>
        <end position="290"/>
    </location>
</feature>
<dbReference type="InterPro" id="IPR001996">
    <property type="entry name" value="PTS_IIB_1"/>
</dbReference>
<feature type="domain" description="PTS EIIB type-1" evidence="14">
    <location>
        <begin position="423"/>
        <end position="499"/>
    </location>
</feature>
<feature type="transmembrane region" description="Helical" evidence="13">
    <location>
        <begin position="243"/>
        <end position="262"/>
    </location>
</feature>
<dbReference type="RefSeq" id="WP_091482363.1">
    <property type="nucleotide sequence ID" value="NZ_BJYC01000015.1"/>
</dbReference>
<feature type="transmembrane region" description="Helical" evidence="13">
    <location>
        <begin position="212"/>
        <end position="231"/>
    </location>
</feature>
<feature type="transmembrane region" description="Helical" evidence="13">
    <location>
        <begin position="114"/>
        <end position="132"/>
    </location>
</feature>
<organism evidence="16 17">
    <name type="scientific">Alkalibacterium pelagium</name>
    <dbReference type="NCBI Taxonomy" id="426702"/>
    <lineage>
        <taxon>Bacteria</taxon>
        <taxon>Bacillati</taxon>
        <taxon>Bacillota</taxon>
        <taxon>Bacilli</taxon>
        <taxon>Lactobacillales</taxon>
        <taxon>Carnobacteriaceae</taxon>
        <taxon>Alkalibacterium</taxon>
    </lineage>
</organism>
<dbReference type="PROSITE" id="PS51103">
    <property type="entry name" value="PTS_EIIC_TYPE_1"/>
    <property type="match status" value="1"/>
</dbReference>
<keyword evidence="2" id="KW-0813">Transport</keyword>
<dbReference type="NCBIfam" id="TIGR00826">
    <property type="entry name" value="EIIB_glc"/>
    <property type="match status" value="1"/>
</dbReference>
<comment type="subcellular location">
    <subcellularLocation>
        <location evidence="1">Cell membrane</location>
        <topology evidence="1">Multi-pass membrane protein</topology>
    </subcellularLocation>
</comment>
<feature type="transmembrane region" description="Helical" evidence="13">
    <location>
        <begin position="350"/>
        <end position="372"/>
    </location>
</feature>
<dbReference type="PROSITE" id="PS51098">
    <property type="entry name" value="PTS_EIIB_TYPE_1"/>
    <property type="match status" value="1"/>
</dbReference>
<feature type="transmembrane region" description="Helical" evidence="13">
    <location>
        <begin position="325"/>
        <end position="344"/>
    </location>
</feature>
<evidence type="ECO:0000256" key="2">
    <source>
        <dbReference type="ARBA" id="ARBA00022448"/>
    </source>
</evidence>
<evidence type="ECO:0000313" key="17">
    <source>
        <dbReference type="Proteomes" id="UP000199081"/>
    </source>
</evidence>
<sequence length="499" mass="53830">MKYLQRIGRSLMLPVAVLPAAAILMGIGYWIDPSGWGGESQIAAFLISAGASLINNMGILFAIGVALGMSRDKNGAAALSGLVGWLVTTTMLSPDTVAQLQQIDVEEVNLAFDSIETQFIGILVGIIAAVIYNKFSGVKLPQALAFFSGRRLPPIITAVASLVLSGILMFVWPPVFGLLVDFGTFISGLGAFGAGLYGFFNRLLIPTGLHHALNAVFWFDLIGINDIQNFWEGTGVVGVTGMYQAGYFPVMMFGLPAGGLAMYQMADSDQKKRVGSLMLAAGFATFFTGVTEPLEFAFMFVAPLLFVIHALLTGLSMFIAATFNWTAGFGFSAGFVDGVLSFRLPMANQPYMLIVQGLVFAVIYYFAFLWAIKTFNLKTPGRGEEVALDEGEVSEGPTPPAAPTANQGRDRDPALSADDNQYRRKAEIILDGLGGQDNIASLDYCATRLRLEINDMNKVNENRIKQANVPGLRKTGRNTMQVVVGTEVEFVANEMEKLK</sequence>
<evidence type="ECO:0000313" key="16">
    <source>
        <dbReference type="EMBL" id="SEL18426.1"/>
    </source>
</evidence>
<dbReference type="SUPFAM" id="SSF55604">
    <property type="entry name" value="Glucose permease domain IIB"/>
    <property type="match status" value="1"/>
</dbReference>
<feature type="transmembrane region" description="Helical" evidence="13">
    <location>
        <begin position="43"/>
        <end position="69"/>
    </location>
</feature>
<evidence type="ECO:0000256" key="1">
    <source>
        <dbReference type="ARBA" id="ARBA00004651"/>
    </source>
</evidence>
<feature type="active site" description="Phosphocysteine intermediate; for EIIB activity" evidence="11">
    <location>
        <position position="445"/>
    </location>
</feature>
<feature type="transmembrane region" description="Helical" evidence="13">
    <location>
        <begin position="152"/>
        <end position="172"/>
    </location>
</feature>
<dbReference type="PANTHER" id="PTHR30009:SF4">
    <property type="entry name" value="PTS SYSTEM N-ACETYLGLUCOSAMINE-SPECIFIC EIICBA COMPONENT"/>
    <property type="match status" value="1"/>
</dbReference>
<dbReference type="Pfam" id="PF02378">
    <property type="entry name" value="PTS_EIIC"/>
    <property type="match status" value="1"/>
</dbReference>
<dbReference type="InterPro" id="IPR036878">
    <property type="entry name" value="Glu_permease_IIB"/>
</dbReference>
<proteinExistence type="predicted"/>
<evidence type="ECO:0000259" key="15">
    <source>
        <dbReference type="PROSITE" id="PS51103"/>
    </source>
</evidence>
<keyword evidence="6" id="KW-0598">Phosphotransferase system</keyword>
<dbReference type="Proteomes" id="UP000199081">
    <property type="component" value="Unassembled WGS sequence"/>
</dbReference>
<keyword evidence="10 13" id="KW-0472">Membrane</keyword>
<dbReference type="OrthoDB" id="9764327at2"/>
<feature type="region of interest" description="Disordered" evidence="12">
    <location>
        <begin position="388"/>
        <end position="417"/>
    </location>
</feature>
<dbReference type="GO" id="GO:0015572">
    <property type="term" value="F:N-acetylglucosamine transmembrane transporter activity"/>
    <property type="evidence" value="ECO:0007669"/>
    <property type="project" value="InterPro"/>
</dbReference>
<dbReference type="NCBIfam" id="TIGR01998">
    <property type="entry name" value="PTS-II-BC-nag"/>
    <property type="match status" value="1"/>
</dbReference>
<keyword evidence="5" id="KW-0808">Transferase</keyword>
<dbReference type="GO" id="GO:0015764">
    <property type="term" value="P:N-acetylglucosamine transport"/>
    <property type="evidence" value="ECO:0007669"/>
    <property type="project" value="TreeGrafter"/>
</dbReference>
<dbReference type="GO" id="GO:0016301">
    <property type="term" value="F:kinase activity"/>
    <property type="evidence" value="ECO:0007669"/>
    <property type="project" value="UniProtKB-KW"/>
</dbReference>
<evidence type="ECO:0000256" key="11">
    <source>
        <dbReference type="PROSITE-ProRule" id="PRU00421"/>
    </source>
</evidence>
<evidence type="ECO:0000256" key="7">
    <source>
        <dbReference type="ARBA" id="ARBA00022692"/>
    </source>
</evidence>
<dbReference type="STRING" id="426702.SAMN04488099_11374"/>
<keyword evidence="7 13" id="KW-0812">Transmembrane</keyword>
<dbReference type="GO" id="GO:0009401">
    <property type="term" value="P:phosphoenolpyruvate-dependent sugar phosphotransferase system"/>
    <property type="evidence" value="ECO:0007669"/>
    <property type="project" value="UniProtKB-KW"/>
</dbReference>
<reference evidence="17" key="1">
    <citation type="submission" date="2016-10" db="EMBL/GenBank/DDBJ databases">
        <authorList>
            <person name="Varghese N."/>
            <person name="Submissions S."/>
        </authorList>
    </citation>
    <scope>NUCLEOTIDE SEQUENCE [LARGE SCALE GENOMIC DNA]</scope>
    <source>
        <strain evidence="17">DSM 19183</strain>
    </source>
</reference>
<evidence type="ECO:0000256" key="13">
    <source>
        <dbReference type="SAM" id="Phobius"/>
    </source>
</evidence>
<keyword evidence="3" id="KW-1003">Cell membrane</keyword>
<evidence type="ECO:0000256" key="12">
    <source>
        <dbReference type="SAM" id="MobiDB-lite"/>
    </source>
</evidence>
<evidence type="ECO:0000256" key="6">
    <source>
        <dbReference type="ARBA" id="ARBA00022683"/>
    </source>
</evidence>